<evidence type="ECO:0000256" key="3">
    <source>
        <dbReference type="PIRSR" id="PIRSR000097-2"/>
    </source>
</evidence>
<dbReference type="FunFam" id="3.20.20.100:FF:000002">
    <property type="entry name" value="2,5-diketo-D-gluconic acid reductase A"/>
    <property type="match status" value="1"/>
</dbReference>
<dbReference type="InterPro" id="IPR023210">
    <property type="entry name" value="NADP_OxRdtase_dom"/>
</dbReference>
<evidence type="ECO:0000256" key="2">
    <source>
        <dbReference type="PIRSR" id="PIRSR000097-1"/>
    </source>
</evidence>
<proteinExistence type="predicted"/>
<evidence type="ECO:0000313" key="6">
    <source>
        <dbReference type="EMBL" id="ORY23938.1"/>
    </source>
</evidence>
<dbReference type="EMBL" id="MCFC01000074">
    <property type="protein sequence ID" value="ORY23938.1"/>
    <property type="molecule type" value="Genomic_DNA"/>
</dbReference>
<dbReference type="OrthoDB" id="416253at2759"/>
<dbReference type="Proteomes" id="UP000193986">
    <property type="component" value="Unassembled WGS sequence"/>
</dbReference>
<dbReference type="PROSITE" id="PS00798">
    <property type="entry name" value="ALDOKETO_REDUCTASE_1"/>
    <property type="match status" value="1"/>
</dbReference>
<dbReference type="InterPro" id="IPR020471">
    <property type="entry name" value="AKR"/>
</dbReference>
<accession>A0A1Y2AMY0</accession>
<dbReference type="PANTHER" id="PTHR43827">
    <property type="entry name" value="2,5-DIKETO-D-GLUCONIC ACID REDUCTASE"/>
    <property type="match status" value="1"/>
</dbReference>
<dbReference type="Pfam" id="PF00248">
    <property type="entry name" value="Aldo_ket_red"/>
    <property type="match status" value="2"/>
</dbReference>
<dbReference type="GO" id="GO:0016616">
    <property type="term" value="F:oxidoreductase activity, acting on the CH-OH group of donors, NAD or NADP as acceptor"/>
    <property type="evidence" value="ECO:0007669"/>
    <property type="project" value="UniProtKB-ARBA"/>
</dbReference>
<evidence type="ECO:0000313" key="7">
    <source>
        <dbReference type="Proteomes" id="UP000193986"/>
    </source>
</evidence>
<dbReference type="AlphaFoldDB" id="A0A1Y2AMY0"/>
<feature type="binding site" evidence="3">
    <location>
        <position position="123"/>
    </location>
    <ligand>
        <name>substrate</name>
    </ligand>
</feature>
<feature type="domain" description="NADP-dependent oxidoreductase" evidence="5">
    <location>
        <begin position="13"/>
        <end position="202"/>
    </location>
</feature>
<dbReference type="Gene3D" id="3.20.20.100">
    <property type="entry name" value="NADP-dependent oxidoreductase domain"/>
    <property type="match status" value="1"/>
</dbReference>
<dbReference type="SUPFAM" id="SSF51430">
    <property type="entry name" value="NAD(P)-linked oxidoreductase"/>
    <property type="match status" value="1"/>
</dbReference>
<sequence length="292" mass="32558">MSLNISSTVRLASGTRMPQYGFGSPSAQFTYDAVTEAIKTGYRHFDTAQMYGNESEVSRALHDAIASKIVTRSDLWLTTKWNPPQPLSEPGVQTDKVYAELRASYDIFIKDAGLEYIDLMLVHQSRPGPQGRANHWRALVRAKEEGWVHEIGVSNHSEIHLAALPAPTPAVNQIEIHPWMQQRPITSYCKAHNIHLTAFCPLVRIDPLRVADPVVVRICQKHGKEWAQVVLRWSLQKGYSPIPQSKSAARIHSNADLFDFELSPDDMEAMEALEVGDEAAASKAALKEVRGP</sequence>
<dbReference type="PRINTS" id="PR00069">
    <property type="entry name" value="ALDKETRDTASE"/>
</dbReference>
<dbReference type="InParanoid" id="A0A1Y2AMY0"/>
<reference evidence="6 7" key="1">
    <citation type="submission" date="2016-07" db="EMBL/GenBank/DDBJ databases">
        <title>Pervasive Adenine N6-methylation of Active Genes in Fungi.</title>
        <authorList>
            <consortium name="DOE Joint Genome Institute"/>
            <person name="Mondo S.J."/>
            <person name="Dannebaum R.O."/>
            <person name="Kuo R.C."/>
            <person name="Labutti K."/>
            <person name="Haridas S."/>
            <person name="Kuo A."/>
            <person name="Salamov A."/>
            <person name="Ahrendt S.R."/>
            <person name="Lipzen A."/>
            <person name="Sullivan W."/>
            <person name="Andreopoulos W.B."/>
            <person name="Clum A."/>
            <person name="Lindquist E."/>
            <person name="Daum C."/>
            <person name="Ramamoorthy G.K."/>
            <person name="Gryganskyi A."/>
            <person name="Culley D."/>
            <person name="Magnuson J.K."/>
            <person name="James T.Y."/>
            <person name="O'Malley M.A."/>
            <person name="Stajich J.E."/>
            <person name="Spatafora J.W."/>
            <person name="Visel A."/>
            <person name="Grigoriev I.V."/>
        </authorList>
    </citation>
    <scope>NUCLEOTIDE SEQUENCE [LARGE SCALE GENOMIC DNA]</scope>
    <source>
        <strain evidence="6 7">68-887.2</strain>
    </source>
</reference>
<protein>
    <submittedName>
        <fullName evidence="6">NADP-dependent oxidoreductase domain-containing protein</fullName>
    </submittedName>
</protein>
<dbReference type="InterPro" id="IPR036812">
    <property type="entry name" value="NAD(P)_OxRdtase_dom_sf"/>
</dbReference>
<feature type="active site" description="Proton donor" evidence="2">
    <location>
        <position position="51"/>
    </location>
</feature>
<name>A0A1Y2AMY0_9TREE</name>
<dbReference type="PIRSF" id="PIRSF000097">
    <property type="entry name" value="AKR"/>
    <property type="match status" value="1"/>
</dbReference>
<comment type="caution">
    <text evidence="6">The sequence shown here is derived from an EMBL/GenBank/DDBJ whole genome shotgun (WGS) entry which is preliminary data.</text>
</comment>
<gene>
    <name evidence="6" type="ORF">BCR39DRAFT_500558</name>
</gene>
<feature type="site" description="Lowers pKa of active site Tyr" evidence="4">
    <location>
        <position position="80"/>
    </location>
</feature>
<evidence type="ECO:0000256" key="4">
    <source>
        <dbReference type="PIRSR" id="PIRSR000097-3"/>
    </source>
</evidence>
<keyword evidence="7" id="KW-1185">Reference proteome</keyword>
<organism evidence="6 7">
    <name type="scientific">Naematelia encephala</name>
    <dbReference type="NCBI Taxonomy" id="71784"/>
    <lineage>
        <taxon>Eukaryota</taxon>
        <taxon>Fungi</taxon>
        <taxon>Dikarya</taxon>
        <taxon>Basidiomycota</taxon>
        <taxon>Agaricomycotina</taxon>
        <taxon>Tremellomycetes</taxon>
        <taxon>Tremellales</taxon>
        <taxon>Naemateliaceae</taxon>
        <taxon>Naematelia</taxon>
    </lineage>
</organism>
<feature type="domain" description="NADP-dependent oxidoreductase" evidence="5">
    <location>
        <begin position="213"/>
        <end position="273"/>
    </location>
</feature>
<evidence type="ECO:0000259" key="5">
    <source>
        <dbReference type="Pfam" id="PF00248"/>
    </source>
</evidence>
<keyword evidence="1" id="KW-0560">Oxidoreductase</keyword>
<dbReference type="CDD" id="cd19071">
    <property type="entry name" value="AKR_AKR1-5-like"/>
    <property type="match status" value="1"/>
</dbReference>
<dbReference type="STRING" id="71784.A0A1Y2AMY0"/>
<evidence type="ECO:0000256" key="1">
    <source>
        <dbReference type="ARBA" id="ARBA00023002"/>
    </source>
</evidence>
<dbReference type="InterPro" id="IPR018170">
    <property type="entry name" value="Aldo/ket_reductase_CS"/>
</dbReference>
<dbReference type="PANTHER" id="PTHR43827:SF13">
    <property type="entry name" value="ALDO_KETO REDUCTASE FAMILY PROTEIN"/>
    <property type="match status" value="1"/>
</dbReference>